<dbReference type="InterPro" id="IPR003141">
    <property type="entry name" value="Pol/His_phosphatase_N"/>
</dbReference>
<organism evidence="2 3">
    <name type="scientific">Brevibacterium luteolum</name>
    <dbReference type="NCBI Taxonomy" id="199591"/>
    <lineage>
        <taxon>Bacteria</taxon>
        <taxon>Bacillati</taxon>
        <taxon>Actinomycetota</taxon>
        <taxon>Actinomycetes</taxon>
        <taxon>Micrococcales</taxon>
        <taxon>Brevibacteriaceae</taxon>
        <taxon>Brevibacterium</taxon>
    </lineage>
</organism>
<dbReference type="GO" id="GO:0035312">
    <property type="term" value="F:5'-3' DNA exonuclease activity"/>
    <property type="evidence" value="ECO:0007669"/>
    <property type="project" value="TreeGrafter"/>
</dbReference>
<dbReference type="OrthoDB" id="9804333at2"/>
<dbReference type="Gene3D" id="1.10.150.650">
    <property type="match status" value="1"/>
</dbReference>
<proteinExistence type="predicted"/>
<name>A0A2N6PF97_9MICO</name>
<dbReference type="EMBL" id="PNFZ01000007">
    <property type="protein sequence ID" value="PMB97356.1"/>
    <property type="molecule type" value="Genomic_DNA"/>
</dbReference>
<evidence type="ECO:0000313" key="2">
    <source>
        <dbReference type="EMBL" id="PMB97356.1"/>
    </source>
</evidence>
<evidence type="ECO:0000259" key="1">
    <source>
        <dbReference type="SMART" id="SM00481"/>
    </source>
</evidence>
<dbReference type="AlphaFoldDB" id="A0A2N6PF97"/>
<reference evidence="2 3" key="1">
    <citation type="submission" date="2017-09" db="EMBL/GenBank/DDBJ databases">
        <title>Bacterial strain isolated from the female urinary microbiota.</title>
        <authorList>
            <person name="Thomas-White K."/>
            <person name="Kumar N."/>
            <person name="Forster S."/>
            <person name="Putonti C."/>
            <person name="Lawley T."/>
            <person name="Wolfe A.J."/>
        </authorList>
    </citation>
    <scope>NUCLEOTIDE SEQUENCE [LARGE SCALE GENOMIC DNA]</scope>
    <source>
        <strain evidence="2 3">UMB0680</strain>
    </source>
</reference>
<comment type="caution">
    <text evidence="2">The sequence shown here is derived from an EMBL/GenBank/DDBJ whole genome shotgun (WGS) entry which is preliminary data.</text>
</comment>
<protein>
    <submittedName>
        <fullName evidence="2">Phosphatase</fullName>
    </submittedName>
</protein>
<feature type="domain" description="Polymerase/histidinol phosphatase N-terminal" evidence="1">
    <location>
        <begin position="3"/>
        <end position="68"/>
    </location>
</feature>
<dbReference type="InterPro" id="IPR016195">
    <property type="entry name" value="Pol/histidinol_Pase-like"/>
</dbReference>
<dbReference type="PANTHER" id="PTHR42924">
    <property type="entry name" value="EXONUCLEASE"/>
    <property type="match status" value="1"/>
</dbReference>
<accession>A0A2N6PF97</accession>
<dbReference type="SMART" id="SM00481">
    <property type="entry name" value="POLIIIAc"/>
    <property type="match status" value="1"/>
</dbReference>
<dbReference type="InterPro" id="IPR004013">
    <property type="entry name" value="PHP_dom"/>
</dbReference>
<sequence length="283" mass="29893">MIIDLHTHSTVSDGTQSPAELMAEAAACGVDVIGLTDHDTTGGWAEATEAVTRLGIGLVPGMEISCRYEGISVHLLSYLHDPGSTELAATVGAARTDREGRAREIVARLSEDYPLSWADIEAVCEPGATIGRPHIADALVRAGIVTDRTAAFSELLSTRSKYYVTLPTVSPIDAIRMVREAGGVSVYAHPRARMRGRVVPDAGMREMIAAGLDGIEVDHRDNPVAERAELRRIAAAHDLIVTGSSDYHGAGKPNLLAENTTAPEMLARIVRAASGASPVGLSL</sequence>
<dbReference type="SUPFAM" id="SSF89550">
    <property type="entry name" value="PHP domain-like"/>
    <property type="match status" value="1"/>
</dbReference>
<evidence type="ECO:0000313" key="3">
    <source>
        <dbReference type="Proteomes" id="UP000235703"/>
    </source>
</evidence>
<dbReference type="CDD" id="cd07438">
    <property type="entry name" value="PHP_HisPPase_AMP"/>
    <property type="match status" value="1"/>
</dbReference>
<dbReference type="Pfam" id="PF02811">
    <property type="entry name" value="PHP"/>
    <property type="match status" value="1"/>
</dbReference>
<dbReference type="GO" id="GO:0004534">
    <property type="term" value="F:5'-3' RNA exonuclease activity"/>
    <property type="evidence" value="ECO:0007669"/>
    <property type="project" value="TreeGrafter"/>
</dbReference>
<gene>
    <name evidence="2" type="ORF">CJ198_11240</name>
</gene>
<dbReference type="PANTHER" id="PTHR42924:SF3">
    <property type="entry name" value="POLYMERASE_HISTIDINOL PHOSPHATASE N-TERMINAL DOMAIN-CONTAINING PROTEIN"/>
    <property type="match status" value="1"/>
</dbReference>
<keyword evidence="3" id="KW-1185">Reference proteome</keyword>
<dbReference type="Proteomes" id="UP000235703">
    <property type="component" value="Unassembled WGS sequence"/>
</dbReference>
<dbReference type="Gene3D" id="3.20.20.140">
    <property type="entry name" value="Metal-dependent hydrolases"/>
    <property type="match status" value="1"/>
</dbReference>
<dbReference type="RefSeq" id="WP_102162705.1">
    <property type="nucleotide sequence ID" value="NZ_JBIQEQ010000005.1"/>
</dbReference>
<dbReference type="InterPro" id="IPR052018">
    <property type="entry name" value="PHP_domain"/>
</dbReference>